<reference evidence="3 4" key="1">
    <citation type="submission" date="2019-08" db="EMBL/GenBank/DDBJ databases">
        <title>Bacillus genomes from the desert of Cuatro Cienegas, Coahuila.</title>
        <authorList>
            <person name="Olmedo-Alvarez G."/>
        </authorList>
    </citation>
    <scope>NUCLEOTIDE SEQUENCE [LARGE SCALE GENOMIC DNA]</scope>
    <source>
        <strain evidence="3 4">CH128b_4D</strain>
    </source>
</reference>
<keyword evidence="2" id="KW-0732">Signal</keyword>
<feature type="compositionally biased region" description="Acidic residues" evidence="1">
    <location>
        <begin position="27"/>
        <end position="38"/>
    </location>
</feature>
<gene>
    <name evidence="3" type="ORF">FZC84_07460</name>
</gene>
<dbReference type="RefSeq" id="WP_148953433.1">
    <property type="nucleotide sequence ID" value="NZ_VTEG01000003.1"/>
</dbReference>
<dbReference type="Proteomes" id="UP000325182">
    <property type="component" value="Unassembled WGS sequence"/>
</dbReference>
<organism evidence="3 4">
    <name type="scientific">Rossellomorea vietnamensis</name>
    <dbReference type="NCBI Taxonomy" id="218284"/>
    <lineage>
        <taxon>Bacteria</taxon>
        <taxon>Bacillati</taxon>
        <taxon>Bacillota</taxon>
        <taxon>Bacilli</taxon>
        <taxon>Bacillales</taxon>
        <taxon>Bacillaceae</taxon>
        <taxon>Rossellomorea</taxon>
    </lineage>
</organism>
<comment type="caution">
    <text evidence="3">The sequence shown here is derived from an EMBL/GenBank/DDBJ whole genome shotgun (WGS) entry which is preliminary data.</text>
</comment>
<evidence type="ECO:0000313" key="4">
    <source>
        <dbReference type="Proteomes" id="UP000325182"/>
    </source>
</evidence>
<feature type="region of interest" description="Disordered" evidence="1">
    <location>
        <begin position="27"/>
        <end position="86"/>
    </location>
</feature>
<name>A0A5D4MEP7_9BACI</name>
<dbReference type="PROSITE" id="PS51257">
    <property type="entry name" value="PROKAR_LIPOPROTEIN"/>
    <property type="match status" value="1"/>
</dbReference>
<dbReference type="EMBL" id="VTEG01000003">
    <property type="protein sequence ID" value="TYS00370.1"/>
    <property type="molecule type" value="Genomic_DNA"/>
</dbReference>
<evidence type="ECO:0000256" key="2">
    <source>
        <dbReference type="SAM" id="SignalP"/>
    </source>
</evidence>
<protein>
    <submittedName>
        <fullName evidence="3">Uncharacterized protein</fullName>
    </submittedName>
</protein>
<feature type="chain" id="PRO_5022926383" evidence="2">
    <location>
        <begin position="24"/>
        <end position="86"/>
    </location>
</feature>
<sequence>MTKKSLFLTVPLAAGIIMTGCSAEEVQDDNDMLEEENLNEPAGTEENVTLADPEGTGEGMMDEDSENSGNDADTDYKEDTANEEES</sequence>
<feature type="signal peptide" evidence="2">
    <location>
        <begin position="1"/>
        <end position="23"/>
    </location>
</feature>
<accession>A0A5D4MEP7</accession>
<evidence type="ECO:0000256" key="1">
    <source>
        <dbReference type="SAM" id="MobiDB-lite"/>
    </source>
</evidence>
<evidence type="ECO:0000313" key="3">
    <source>
        <dbReference type="EMBL" id="TYS00370.1"/>
    </source>
</evidence>
<proteinExistence type="predicted"/>
<dbReference type="AlphaFoldDB" id="A0A5D4MEP7"/>